<protein>
    <submittedName>
        <fullName evidence="2">Uncharacterized protein</fullName>
    </submittedName>
</protein>
<feature type="transmembrane region" description="Helical" evidence="1">
    <location>
        <begin position="238"/>
        <end position="259"/>
    </location>
</feature>
<evidence type="ECO:0000256" key="1">
    <source>
        <dbReference type="SAM" id="Phobius"/>
    </source>
</evidence>
<accession>A0A167HAA0</accession>
<feature type="transmembrane region" description="Helical" evidence="1">
    <location>
        <begin position="125"/>
        <end position="143"/>
    </location>
</feature>
<feature type="transmembrane region" description="Helical" evidence="1">
    <location>
        <begin position="271"/>
        <end position="290"/>
    </location>
</feature>
<keyword evidence="1" id="KW-1133">Transmembrane helix</keyword>
<keyword evidence="1" id="KW-0812">Transmembrane</keyword>
<gene>
    <name evidence="2" type="ORF">CALVIDRAFT_530811</name>
</gene>
<organism evidence="2 3">
    <name type="scientific">Calocera viscosa (strain TUFC12733)</name>
    <dbReference type="NCBI Taxonomy" id="1330018"/>
    <lineage>
        <taxon>Eukaryota</taxon>
        <taxon>Fungi</taxon>
        <taxon>Dikarya</taxon>
        <taxon>Basidiomycota</taxon>
        <taxon>Agaricomycotina</taxon>
        <taxon>Dacrymycetes</taxon>
        <taxon>Dacrymycetales</taxon>
        <taxon>Dacrymycetaceae</taxon>
        <taxon>Calocera</taxon>
    </lineage>
</organism>
<feature type="transmembrane region" description="Helical" evidence="1">
    <location>
        <begin position="68"/>
        <end position="90"/>
    </location>
</feature>
<dbReference type="AlphaFoldDB" id="A0A167HAA0"/>
<dbReference type="EMBL" id="KV417323">
    <property type="protein sequence ID" value="KZO91410.1"/>
    <property type="molecule type" value="Genomic_DNA"/>
</dbReference>
<dbReference type="Proteomes" id="UP000076738">
    <property type="component" value="Unassembled WGS sequence"/>
</dbReference>
<name>A0A167HAA0_CALVF</name>
<sequence length="295" mass="31266">MQDGPSVAQCGAQGPMEQPRIAYLVALPTLDGSSIKNLVKANANTLSSAITIMVHICAFIWYEGPTSYGATTTVSIAVLAVGIAALAMLFDANLDDTAQTVGLFWSLWTLYILSFRLAIPTFPSTGHALGLAILWVFLLETAIKKIIKDTDSGVPRITKPLKIHVFDGFLCLATFAGVQVVKSMWDDLRTGTGIFFNVNDYAIGAYPVHQQAAAVVAFSFLAGAMLLWCYIRLPMRLFWSAAGTGIVFAAATAIAISTGGGANGVIHDGQALWVALSVAVTYLKASDVLIGGTED</sequence>
<evidence type="ECO:0000313" key="2">
    <source>
        <dbReference type="EMBL" id="KZO91410.1"/>
    </source>
</evidence>
<feature type="transmembrane region" description="Helical" evidence="1">
    <location>
        <begin position="163"/>
        <end position="181"/>
    </location>
</feature>
<feature type="transmembrane region" description="Helical" evidence="1">
    <location>
        <begin position="43"/>
        <end position="62"/>
    </location>
</feature>
<reference evidence="2 3" key="1">
    <citation type="journal article" date="2016" name="Mol. Biol. Evol.">
        <title>Comparative Genomics of Early-Diverging Mushroom-Forming Fungi Provides Insights into the Origins of Lignocellulose Decay Capabilities.</title>
        <authorList>
            <person name="Nagy L.G."/>
            <person name="Riley R."/>
            <person name="Tritt A."/>
            <person name="Adam C."/>
            <person name="Daum C."/>
            <person name="Floudas D."/>
            <person name="Sun H."/>
            <person name="Yadav J.S."/>
            <person name="Pangilinan J."/>
            <person name="Larsson K.H."/>
            <person name="Matsuura K."/>
            <person name="Barry K."/>
            <person name="Labutti K."/>
            <person name="Kuo R."/>
            <person name="Ohm R.A."/>
            <person name="Bhattacharya S.S."/>
            <person name="Shirouzu T."/>
            <person name="Yoshinaga Y."/>
            <person name="Martin F.M."/>
            <person name="Grigoriev I.V."/>
            <person name="Hibbett D.S."/>
        </authorList>
    </citation>
    <scope>NUCLEOTIDE SEQUENCE [LARGE SCALE GENOMIC DNA]</scope>
    <source>
        <strain evidence="2 3">TUFC12733</strain>
    </source>
</reference>
<feature type="transmembrane region" description="Helical" evidence="1">
    <location>
        <begin position="102"/>
        <end position="119"/>
    </location>
</feature>
<keyword evidence="3" id="KW-1185">Reference proteome</keyword>
<keyword evidence="1" id="KW-0472">Membrane</keyword>
<proteinExistence type="predicted"/>
<feature type="transmembrane region" description="Helical" evidence="1">
    <location>
        <begin position="212"/>
        <end position="231"/>
    </location>
</feature>
<evidence type="ECO:0000313" key="3">
    <source>
        <dbReference type="Proteomes" id="UP000076738"/>
    </source>
</evidence>